<dbReference type="SMART" id="SM00175">
    <property type="entry name" value="RAB"/>
    <property type="match status" value="1"/>
</dbReference>
<sequence>MDQQQQQQQQQQQDSSVVSDGASATSPQQPPVTLKCVAVGDSCVGKTASLISYTTNGFPNAYTPTTYDTYSIDVRVDHRWCRVALCDTPGLDHFEQIRPLAYPDAHVFLLCFAVAQPESLESLKAKWLPELNEHAPAHAARLLIGLKSDQRDDASILLDLSLKNSAPVSKEEAEKACRQLGALEYIECSALTQKCLKEVFDTAIWAGSSVQEALATGAAASGKSGKSRGKKSKSSKVSDQSGCKLMAKRGADGARQQQQKSSGLLQRLFCVADHSAN</sequence>
<dbReference type="GO" id="GO:0007264">
    <property type="term" value="P:small GTPase-mediated signal transduction"/>
    <property type="evidence" value="ECO:0007669"/>
    <property type="project" value="InterPro"/>
</dbReference>
<dbReference type="GO" id="GO:0003924">
    <property type="term" value="F:GTPase activity"/>
    <property type="evidence" value="ECO:0007669"/>
    <property type="project" value="InterPro"/>
</dbReference>
<dbReference type="PRINTS" id="PR00449">
    <property type="entry name" value="RASTRNSFRMNG"/>
</dbReference>
<dbReference type="PANTHER" id="PTHR24072">
    <property type="entry name" value="RHO FAMILY GTPASE"/>
    <property type="match status" value="1"/>
</dbReference>
<dbReference type="Pfam" id="PF00071">
    <property type="entry name" value="Ras"/>
    <property type="match status" value="1"/>
</dbReference>
<evidence type="ECO:0000256" key="3">
    <source>
        <dbReference type="ARBA" id="ARBA00023134"/>
    </source>
</evidence>
<keyword evidence="6" id="KW-1185">Reference proteome</keyword>
<dbReference type="InterPro" id="IPR005225">
    <property type="entry name" value="Small_GTP-bd"/>
</dbReference>
<dbReference type="CDD" id="cd00157">
    <property type="entry name" value="Rho"/>
    <property type="match status" value="1"/>
</dbReference>
<accession>A0A267DT02</accession>
<dbReference type="GO" id="GO:0005525">
    <property type="term" value="F:GTP binding"/>
    <property type="evidence" value="ECO:0007669"/>
    <property type="project" value="UniProtKB-KW"/>
</dbReference>
<comment type="similarity">
    <text evidence="1">Belongs to the small GTPase superfamily. Rho family.</text>
</comment>
<dbReference type="FunFam" id="3.40.50.300:FF:001179">
    <property type="entry name" value="Rho family GTPase"/>
    <property type="match status" value="1"/>
</dbReference>
<proteinExistence type="inferred from homology"/>
<dbReference type="PROSITE" id="PS51420">
    <property type="entry name" value="RHO"/>
    <property type="match status" value="1"/>
</dbReference>
<protein>
    <submittedName>
        <fullName evidence="5">Uncharacterized protein</fullName>
    </submittedName>
</protein>
<dbReference type="STRING" id="282301.A0A267DT02"/>
<keyword evidence="3" id="KW-0342">GTP-binding</keyword>
<name>A0A267DT02_9PLAT</name>
<dbReference type="SMART" id="SM00173">
    <property type="entry name" value="RAS"/>
    <property type="match status" value="1"/>
</dbReference>
<feature type="compositionally biased region" description="Basic residues" evidence="4">
    <location>
        <begin position="225"/>
        <end position="234"/>
    </location>
</feature>
<reference evidence="5 6" key="1">
    <citation type="submission" date="2017-06" db="EMBL/GenBank/DDBJ databases">
        <title>A platform for efficient transgenesis in Macrostomum lignano, a flatworm model organism for stem cell research.</title>
        <authorList>
            <person name="Berezikov E."/>
        </authorList>
    </citation>
    <scope>NUCLEOTIDE SEQUENCE [LARGE SCALE GENOMIC DNA]</scope>
    <source>
        <strain evidence="5">DV1</strain>
        <tissue evidence="5">Whole organism</tissue>
    </source>
</reference>
<dbReference type="PROSITE" id="PS51421">
    <property type="entry name" value="RAS"/>
    <property type="match status" value="1"/>
</dbReference>
<feature type="compositionally biased region" description="Polar residues" evidence="4">
    <location>
        <begin position="14"/>
        <end position="27"/>
    </location>
</feature>
<evidence type="ECO:0000256" key="1">
    <source>
        <dbReference type="ARBA" id="ARBA00010142"/>
    </source>
</evidence>
<comment type="caution">
    <text evidence="5">The sequence shown here is derived from an EMBL/GenBank/DDBJ whole genome shotgun (WGS) entry which is preliminary data.</text>
</comment>
<feature type="compositionally biased region" description="Low complexity" evidence="4">
    <location>
        <begin position="1"/>
        <end position="13"/>
    </location>
</feature>
<dbReference type="InterPro" id="IPR001806">
    <property type="entry name" value="Small_GTPase"/>
</dbReference>
<feature type="region of interest" description="Disordered" evidence="4">
    <location>
        <begin position="217"/>
        <end position="243"/>
    </location>
</feature>
<feature type="region of interest" description="Disordered" evidence="4">
    <location>
        <begin position="1"/>
        <end position="30"/>
    </location>
</feature>
<dbReference type="InterPro" id="IPR003578">
    <property type="entry name" value="Small_GTPase_Rho"/>
</dbReference>
<keyword evidence="2" id="KW-0547">Nucleotide-binding</keyword>
<evidence type="ECO:0000256" key="4">
    <source>
        <dbReference type="SAM" id="MobiDB-lite"/>
    </source>
</evidence>
<organism evidence="5 6">
    <name type="scientific">Macrostomum lignano</name>
    <dbReference type="NCBI Taxonomy" id="282301"/>
    <lineage>
        <taxon>Eukaryota</taxon>
        <taxon>Metazoa</taxon>
        <taxon>Spiralia</taxon>
        <taxon>Lophotrochozoa</taxon>
        <taxon>Platyhelminthes</taxon>
        <taxon>Rhabditophora</taxon>
        <taxon>Macrostomorpha</taxon>
        <taxon>Macrostomida</taxon>
        <taxon>Macrostomidae</taxon>
        <taxon>Macrostomum</taxon>
    </lineage>
</organism>
<dbReference type="InterPro" id="IPR027417">
    <property type="entry name" value="P-loop_NTPase"/>
</dbReference>
<dbReference type="PROSITE" id="PS51419">
    <property type="entry name" value="RAB"/>
    <property type="match status" value="1"/>
</dbReference>
<gene>
    <name evidence="5" type="ORF">BOX15_Mlig009472g1</name>
</gene>
<dbReference type="OrthoDB" id="8830751at2759"/>
<evidence type="ECO:0000313" key="5">
    <source>
        <dbReference type="EMBL" id="PAA52428.1"/>
    </source>
</evidence>
<dbReference type="AlphaFoldDB" id="A0A267DT02"/>
<dbReference type="EMBL" id="NIVC01003244">
    <property type="protein sequence ID" value="PAA52428.1"/>
    <property type="molecule type" value="Genomic_DNA"/>
</dbReference>
<evidence type="ECO:0000313" key="6">
    <source>
        <dbReference type="Proteomes" id="UP000215902"/>
    </source>
</evidence>
<dbReference type="SMART" id="SM00174">
    <property type="entry name" value="RHO"/>
    <property type="match status" value="1"/>
</dbReference>
<dbReference type="NCBIfam" id="TIGR00231">
    <property type="entry name" value="small_GTP"/>
    <property type="match status" value="1"/>
</dbReference>
<dbReference type="SUPFAM" id="SSF52540">
    <property type="entry name" value="P-loop containing nucleoside triphosphate hydrolases"/>
    <property type="match status" value="1"/>
</dbReference>
<dbReference type="Proteomes" id="UP000215902">
    <property type="component" value="Unassembled WGS sequence"/>
</dbReference>
<dbReference type="Gene3D" id="3.40.50.300">
    <property type="entry name" value="P-loop containing nucleotide triphosphate hydrolases"/>
    <property type="match status" value="1"/>
</dbReference>
<evidence type="ECO:0000256" key="2">
    <source>
        <dbReference type="ARBA" id="ARBA00022741"/>
    </source>
</evidence>